<evidence type="ECO:0000313" key="6">
    <source>
        <dbReference type="EMBL" id="MBP1081246.1"/>
    </source>
</evidence>
<sequence>MLEENEEFKIKKIEDQFIDRFAENINTYGISPTVGRVLGLIYMNRKPMTLNELSEASGMSKTRMSQVVRKMVNLNIAEKVFEKGFRKDLYNVEQDYYQTFIAVFSTNWGKLAHKNKMTGKKLQKELSEILSSEDELTEEAEVKINELLEETRLLLNYINWLDRLVDFFESEEIFKHVPKT</sequence>
<evidence type="ECO:0000313" key="7">
    <source>
        <dbReference type="Proteomes" id="UP000674416"/>
    </source>
</evidence>
<dbReference type="InterPro" id="IPR036388">
    <property type="entry name" value="WH-like_DNA-bd_sf"/>
</dbReference>
<dbReference type="PANTHER" id="PTHR38465">
    <property type="entry name" value="HTH-TYPE TRANSCRIPTIONAL REGULATOR MJ1563-RELATED"/>
    <property type="match status" value="1"/>
</dbReference>
<evidence type="ECO:0000256" key="2">
    <source>
        <dbReference type="ARBA" id="ARBA00023125"/>
    </source>
</evidence>
<dbReference type="InterPro" id="IPR000835">
    <property type="entry name" value="HTH_MarR-typ"/>
</dbReference>
<gene>
    <name evidence="6" type="ORF">JOC74_001739</name>
</gene>
<reference evidence="6 7" key="1">
    <citation type="submission" date="2021-01" db="EMBL/GenBank/DDBJ databases">
        <title>Genomic Encyclopedia of Type Strains, Phase IV (KMG-IV): sequencing the most valuable type-strain genomes for metagenomic binning, comparative biology and taxonomic classification.</title>
        <authorList>
            <person name="Goeker M."/>
        </authorList>
    </citation>
    <scope>NUCLEOTIDE SEQUENCE [LARGE SCALE GENOMIC DNA]</scope>
    <source>
        <strain evidence="6 7">DSM 103394</strain>
    </source>
</reference>
<keyword evidence="1 4" id="KW-0805">Transcription regulation</keyword>
<dbReference type="PIRSF" id="PIRSF006707">
    <property type="entry name" value="MJ1563"/>
    <property type="match status" value="1"/>
</dbReference>
<dbReference type="PANTHER" id="PTHR38465:SF1">
    <property type="entry name" value="HTH-TYPE TRANSCRIPTIONAL REGULATOR MJ1563-RELATED"/>
    <property type="match status" value="1"/>
</dbReference>
<dbReference type="SUPFAM" id="SSF46785">
    <property type="entry name" value="Winged helix' DNA-binding domain"/>
    <property type="match status" value="1"/>
</dbReference>
<keyword evidence="3 4" id="KW-0804">Transcription</keyword>
<name>A0ABS4CUP0_9BACI</name>
<accession>A0ABS4CUP0</accession>
<dbReference type="GO" id="GO:0003677">
    <property type="term" value="F:DNA binding"/>
    <property type="evidence" value="ECO:0007669"/>
    <property type="project" value="UniProtKB-KW"/>
</dbReference>
<proteinExistence type="inferred from homology"/>
<dbReference type="InterPro" id="IPR052362">
    <property type="entry name" value="HTH-GbsR_regulator"/>
</dbReference>
<keyword evidence="7" id="KW-1185">Reference proteome</keyword>
<dbReference type="Pfam" id="PF12802">
    <property type="entry name" value="MarR_2"/>
    <property type="match status" value="1"/>
</dbReference>
<protein>
    <recommendedName>
        <fullName evidence="4">HTH-type transcriptional regulator</fullName>
    </recommendedName>
</protein>
<evidence type="ECO:0000256" key="3">
    <source>
        <dbReference type="ARBA" id="ARBA00023163"/>
    </source>
</evidence>
<dbReference type="EMBL" id="JAFDST010000002">
    <property type="protein sequence ID" value="MBP1081246.1"/>
    <property type="molecule type" value="Genomic_DNA"/>
</dbReference>
<dbReference type="Gene3D" id="1.10.10.10">
    <property type="entry name" value="Winged helix-like DNA-binding domain superfamily/Winged helix DNA-binding domain"/>
    <property type="match status" value="1"/>
</dbReference>
<comment type="caution">
    <text evidence="6">The sequence shown here is derived from an EMBL/GenBank/DDBJ whole genome shotgun (WGS) entry which is preliminary data.</text>
</comment>
<feature type="domain" description="HTH marR-type" evidence="5">
    <location>
        <begin position="28"/>
        <end position="80"/>
    </location>
</feature>
<keyword evidence="2 4" id="KW-0238">DNA-binding</keyword>
<dbReference type="Proteomes" id="UP000674416">
    <property type="component" value="Unassembled WGS sequence"/>
</dbReference>
<dbReference type="InterPro" id="IPR026282">
    <property type="entry name" value="MJ1563"/>
</dbReference>
<organism evidence="6 7">
    <name type="scientific">Bacillus capparidis</name>
    <dbReference type="NCBI Taxonomy" id="1840411"/>
    <lineage>
        <taxon>Bacteria</taxon>
        <taxon>Bacillati</taxon>
        <taxon>Bacillota</taxon>
        <taxon>Bacilli</taxon>
        <taxon>Bacillales</taxon>
        <taxon>Bacillaceae</taxon>
        <taxon>Bacillus</taxon>
    </lineage>
</organism>
<evidence type="ECO:0000256" key="4">
    <source>
        <dbReference type="PIRNR" id="PIRNR006707"/>
    </source>
</evidence>
<dbReference type="InterPro" id="IPR036390">
    <property type="entry name" value="WH_DNA-bd_sf"/>
</dbReference>
<evidence type="ECO:0000256" key="1">
    <source>
        <dbReference type="ARBA" id="ARBA00023015"/>
    </source>
</evidence>
<evidence type="ECO:0000259" key="5">
    <source>
        <dbReference type="Pfam" id="PF12802"/>
    </source>
</evidence>
<comment type="similarity">
    <text evidence="4">Belongs to the GbsR family.</text>
</comment>